<accession>G5GFA3</accession>
<keyword evidence="4" id="KW-1185">Reference proteome</keyword>
<organism evidence="3 4">
    <name type="scientific">Johnsonella ignava ATCC 51276</name>
    <dbReference type="NCBI Taxonomy" id="679200"/>
    <lineage>
        <taxon>Bacteria</taxon>
        <taxon>Bacillati</taxon>
        <taxon>Bacillota</taxon>
        <taxon>Clostridia</taxon>
        <taxon>Lachnospirales</taxon>
        <taxon>Lachnospiraceae</taxon>
        <taxon>Johnsonella</taxon>
    </lineage>
</organism>
<gene>
    <name evidence="3" type="ORF">HMPREF9333_00241</name>
</gene>
<feature type="transmembrane region" description="Helical" evidence="2">
    <location>
        <begin position="173"/>
        <end position="192"/>
    </location>
</feature>
<feature type="compositionally biased region" description="Basic and acidic residues" evidence="1">
    <location>
        <begin position="294"/>
        <end position="307"/>
    </location>
</feature>
<evidence type="ECO:0000256" key="1">
    <source>
        <dbReference type="SAM" id="MobiDB-lite"/>
    </source>
</evidence>
<keyword evidence="2" id="KW-1133">Transmembrane helix</keyword>
<evidence type="ECO:0000256" key="2">
    <source>
        <dbReference type="SAM" id="Phobius"/>
    </source>
</evidence>
<comment type="caution">
    <text evidence="3">The sequence shown here is derived from an EMBL/GenBank/DDBJ whole genome shotgun (WGS) entry which is preliminary data.</text>
</comment>
<dbReference type="EMBL" id="ACZL01000004">
    <property type="protein sequence ID" value="EHI56564.1"/>
    <property type="molecule type" value="Genomic_DNA"/>
</dbReference>
<feature type="compositionally biased region" description="Polar residues" evidence="1">
    <location>
        <begin position="337"/>
        <end position="361"/>
    </location>
</feature>
<protein>
    <submittedName>
        <fullName evidence="3">Uncharacterized protein</fullName>
    </submittedName>
</protein>
<reference evidence="3 4" key="1">
    <citation type="submission" date="2011-08" db="EMBL/GenBank/DDBJ databases">
        <title>The Genome Sequence of Johnsonella ignava ATCC 51276.</title>
        <authorList>
            <consortium name="The Broad Institute Genome Sequencing Platform"/>
            <person name="Earl A."/>
            <person name="Ward D."/>
            <person name="Feldgarden M."/>
            <person name="Gevers D."/>
            <person name="Izard J."/>
            <person name="Blanton J.M."/>
            <person name="Baranova O.V."/>
            <person name="Dewhirst F.E."/>
            <person name="Young S.K."/>
            <person name="Zeng Q."/>
            <person name="Gargeya S."/>
            <person name="Fitzgerald M."/>
            <person name="Haas B."/>
            <person name="Abouelleil A."/>
            <person name="Alvarado L."/>
            <person name="Arachchi H.M."/>
            <person name="Berlin A."/>
            <person name="Brown A."/>
            <person name="Chapman S.B."/>
            <person name="Chen Z."/>
            <person name="Dunbar C."/>
            <person name="Freedman E."/>
            <person name="Gearin G."/>
            <person name="Gellesch M."/>
            <person name="Goldberg J."/>
            <person name="Griggs A."/>
            <person name="Gujja S."/>
            <person name="Heiman D."/>
            <person name="Howarth C."/>
            <person name="Larson L."/>
            <person name="Lui A."/>
            <person name="MacDonald P.J.P."/>
            <person name="Montmayeur A."/>
            <person name="Murphy C."/>
            <person name="Neiman D."/>
            <person name="Pearson M."/>
            <person name="Priest M."/>
            <person name="Roberts A."/>
            <person name="Saif S."/>
            <person name="Shea T."/>
            <person name="Shenoy N."/>
            <person name="Sisk P."/>
            <person name="Stolte C."/>
            <person name="Sykes S."/>
            <person name="Wortman J."/>
            <person name="Nusbaum C."/>
            <person name="Birren B."/>
        </authorList>
    </citation>
    <scope>NUCLEOTIDE SEQUENCE [LARGE SCALE GENOMIC DNA]</scope>
    <source>
        <strain evidence="3 4">ATCC 51276</strain>
    </source>
</reference>
<feature type="compositionally biased region" description="Low complexity" evidence="1">
    <location>
        <begin position="418"/>
        <end position="429"/>
    </location>
</feature>
<proteinExistence type="predicted"/>
<dbReference type="Pfam" id="PF06691">
    <property type="entry name" value="DUF1189"/>
    <property type="match status" value="1"/>
</dbReference>
<feature type="compositionally biased region" description="Polar residues" evidence="1">
    <location>
        <begin position="441"/>
        <end position="450"/>
    </location>
</feature>
<feature type="compositionally biased region" description="Basic and acidic residues" evidence="1">
    <location>
        <begin position="474"/>
        <end position="485"/>
    </location>
</feature>
<feature type="transmembrane region" description="Helical" evidence="2">
    <location>
        <begin position="143"/>
        <end position="161"/>
    </location>
</feature>
<sequence>MGLMPGVLTKRISDVTPYFCLENGHLKVDDKIKIDNKAEGGVFIYISTSDVYTQDTGAGDYDIIYKYDSVILVDSENIYIKMGDSLKHTPNSGLTMKVGSEHKDTVSKEEIFKVIDSWYIYLYLSIAVLILIFGFLWTLYICIISLMFSAFGTIISTVCGERLDYMDIYKMDIYAQTPFFIIFLLFSAVISVNPTGLVIRTVFFAGIVIHYLIFVLAVLDFKKNGFNPEMYADYDDNRRYRYKDQYYAGNDQYYNGRNYPDTSARHNKEYGMPYDGYDDKNYYSQDRGYNDGYYRPRQDGYDNRDNRGYYNQEQGYDDSRYNHQQSGHGYSKRGYDSVQSGQSLKSGYNRTGHEGNNTLNRYSPDAADEEGRGGTGKTFNYSHGNTVYKQTDIGRGPYRGSQERYGYGQEYFDNAAGRQPRQRQNPQEQYNVSRGLPDQGHMQNDFNNAGQAGPYPGISEDSLRKGQAPDTESDADRQKKGDLKSNDGWSFGNIDLEK</sequence>
<feature type="transmembrane region" description="Helical" evidence="2">
    <location>
        <begin position="118"/>
        <end position="137"/>
    </location>
</feature>
<evidence type="ECO:0000313" key="3">
    <source>
        <dbReference type="EMBL" id="EHI56564.1"/>
    </source>
</evidence>
<feature type="region of interest" description="Disordered" evidence="1">
    <location>
        <begin position="416"/>
        <end position="498"/>
    </location>
</feature>
<name>G5GFA3_9FIRM</name>
<feature type="region of interest" description="Disordered" evidence="1">
    <location>
        <begin position="253"/>
        <end position="404"/>
    </location>
</feature>
<evidence type="ECO:0000313" key="4">
    <source>
        <dbReference type="Proteomes" id="UP000003011"/>
    </source>
</evidence>
<dbReference type="AlphaFoldDB" id="G5GFA3"/>
<keyword evidence="2" id="KW-0472">Membrane</keyword>
<dbReference type="HOGENOM" id="CLU_547229_0_0_9"/>
<feature type="transmembrane region" description="Helical" evidence="2">
    <location>
        <begin position="198"/>
        <end position="219"/>
    </location>
</feature>
<feature type="compositionally biased region" description="Polar residues" evidence="1">
    <location>
        <begin position="377"/>
        <end position="389"/>
    </location>
</feature>
<dbReference type="STRING" id="679200.HMPREF9333_00241"/>
<dbReference type="InterPro" id="IPR009574">
    <property type="entry name" value="DUF1189"/>
</dbReference>
<keyword evidence="2" id="KW-0812">Transmembrane</keyword>
<dbReference type="Proteomes" id="UP000003011">
    <property type="component" value="Unassembled WGS sequence"/>
</dbReference>